<evidence type="ECO:0008006" key="4">
    <source>
        <dbReference type="Google" id="ProtNLM"/>
    </source>
</evidence>
<organism evidence="2 3">
    <name type="scientific">Halomonas urmiana</name>
    <dbReference type="NCBI Taxonomy" id="490901"/>
    <lineage>
        <taxon>Bacteria</taxon>
        <taxon>Pseudomonadati</taxon>
        <taxon>Pseudomonadota</taxon>
        <taxon>Gammaproteobacteria</taxon>
        <taxon>Oceanospirillales</taxon>
        <taxon>Halomonadaceae</taxon>
        <taxon>Halomonas</taxon>
    </lineage>
</organism>
<dbReference type="Proteomes" id="UP000306973">
    <property type="component" value="Unassembled WGS sequence"/>
</dbReference>
<protein>
    <recommendedName>
        <fullName evidence="4">DUF2937 family protein</fullName>
    </recommendedName>
</protein>
<keyword evidence="3" id="KW-1185">Reference proteome</keyword>
<dbReference type="AlphaFoldDB" id="A0A5R8M6B4"/>
<sequence length="162" mass="18287">MRRLNGWQRIWIVTSLFYAALVAGTIYMLHPNYWRAADVLRAELTLDLFEQYKSDNEAALSLEERKNLALASARVRLFLADKSGPVADSYDAFVTDVNSSLGVPINFSSVYIQHENALNENRQALLRLIGYGFVGWAGPVTLIYLLGAAIAWIRKGFRDDPF</sequence>
<reference evidence="2 3" key="1">
    <citation type="journal article" date="2007" name="Int. J. Syst. Evol. Microbiol.">
        <title>Halomonas saccharevitans sp. nov., Halomonas arcis sp. nov. and Halomonas subterranea sp. nov., halophilic bacteria isolated from hypersaline environments of China.</title>
        <authorList>
            <person name="Xu X.W."/>
            <person name="Wu Y.H."/>
            <person name="Zhou Z."/>
            <person name="Wang C.S."/>
            <person name="Zhou Y.G."/>
            <person name="Zhang H.B."/>
            <person name="Wang Y."/>
            <person name="Wu M."/>
        </authorList>
    </citation>
    <scope>NUCLEOTIDE SEQUENCE [LARGE SCALE GENOMIC DNA]</scope>
    <source>
        <strain evidence="2 3">TBZ3</strain>
    </source>
</reference>
<evidence type="ECO:0000313" key="2">
    <source>
        <dbReference type="EMBL" id="TLF45096.1"/>
    </source>
</evidence>
<keyword evidence="1" id="KW-0472">Membrane</keyword>
<feature type="transmembrane region" description="Helical" evidence="1">
    <location>
        <begin position="12"/>
        <end position="30"/>
    </location>
</feature>
<name>A0A5R8M6B4_9GAMM</name>
<dbReference type="OrthoDB" id="7018713at2"/>
<proteinExistence type="predicted"/>
<keyword evidence="1" id="KW-0812">Transmembrane</keyword>
<gene>
    <name evidence="2" type="ORF">FEI13_18435</name>
</gene>
<comment type="caution">
    <text evidence="2">The sequence shown here is derived from an EMBL/GenBank/DDBJ whole genome shotgun (WGS) entry which is preliminary data.</text>
</comment>
<dbReference type="RefSeq" id="WP_138182958.1">
    <property type="nucleotide sequence ID" value="NZ_VBUI01000050.1"/>
</dbReference>
<evidence type="ECO:0000313" key="3">
    <source>
        <dbReference type="Proteomes" id="UP000306973"/>
    </source>
</evidence>
<accession>A0A5R8M6B4</accession>
<feature type="transmembrane region" description="Helical" evidence="1">
    <location>
        <begin position="128"/>
        <end position="153"/>
    </location>
</feature>
<evidence type="ECO:0000256" key="1">
    <source>
        <dbReference type="SAM" id="Phobius"/>
    </source>
</evidence>
<dbReference type="EMBL" id="VBUI01000050">
    <property type="protein sequence ID" value="TLF45096.1"/>
    <property type="molecule type" value="Genomic_DNA"/>
</dbReference>
<keyword evidence="1" id="KW-1133">Transmembrane helix</keyword>